<dbReference type="PANTHER" id="PTHR35535:SF1">
    <property type="entry name" value="HEAT SHOCK PROTEIN HSLJ"/>
    <property type="match status" value="1"/>
</dbReference>
<feature type="domain" description="DUF306" evidence="7">
    <location>
        <begin position="179"/>
        <end position="283"/>
    </location>
</feature>
<dbReference type="Pfam" id="PF14041">
    <property type="entry name" value="Lipoprotein_21"/>
    <property type="match status" value="1"/>
</dbReference>
<evidence type="ECO:0000256" key="1">
    <source>
        <dbReference type="ARBA" id="ARBA00022475"/>
    </source>
</evidence>
<comment type="caution">
    <text evidence="8">The sequence shown here is derived from an EMBL/GenBank/DDBJ whole genome shotgun (WGS) entry which is preliminary data.</text>
</comment>
<dbReference type="Proteomes" id="UP000284006">
    <property type="component" value="Unassembled WGS sequence"/>
</dbReference>
<dbReference type="EMBL" id="QYUP01000087">
    <property type="protein sequence ID" value="RJG19227.1"/>
    <property type="molecule type" value="Genomic_DNA"/>
</dbReference>
<evidence type="ECO:0000256" key="3">
    <source>
        <dbReference type="ARBA" id="ARBA00023136"/>
    </source>
</evidence>
<evidence type="ECO:0000259" key="7">
    <source>
        <dbReference type="Pfam" id="PF03724"/>
    </source>
</evidence>
<evidence type="ECO:0000313" key="9">
    <source>
        <dbReference type="Proteomes" id="UP000284006"/>
    </source>
</evidence>
<dbReference type="InterPro" id="IPR053147">
    <property type="entry name" value="Hsp_HslJ-like"/>
</dbReference>
<protein>
    <submittedName>
        <fullName evidence="8">META domain-containing protein</fullName>
    </submittedName>
</protein>
<evidence type="ECO:0000256" key="6">
    <source>
        <dbReference type="SAM" id="MobiDB-lite"/>
    </source>
</evidence>
<dbReference type="OrthoDB" id="423130at2"/>
<dbReference type="Gene3D" id="2.40.128.270">
    <property type="match status" value="1"/>
</dbReference>
<evidence type="ECO:0000256" key="4">
    <source>
        <dbReference type="ARBA" id="ARBA00023139"/>
    </source>
</evidence>
<feature type="region of interest" description="Disordered" evidence="6">
    <location>
        <begin position="16"/>
        <end position="37"/>
    </location>
</feature>
<dbReference type="PANTHER" id="PTHR35535">
    <property type="entry name" value="HEAT SHOCK PROTEIN HSLJ"/>
    <property type="match status" value="1"/>
</dbReference>
<keyword evidence="4" id="KW-0564">Palmitate</keyword>
<gene>
    <name evidence="8" type="ORF">D3872_08960</name>
</gene>
<keyword evidence="9" id="KW-1185">Reference proteome</keyword>
<evidence type="ECO:0000256" key="2">
    <source>
        <dbReference type="ARBA" id="ARBA00022729"/>
    </source>
</evidence>
<name>A0A418Y176_9BURK</name>
<proteinExistence type="predicted"/>
<keyword evidence="3" id="KW-0472">Membrane</keyword>
<keyword evidence="5" id="KW-0449">Lipoprotein</keyword>
<sequence>MDSPLSNWNRQGLALLQLPRPSPQGDSANTAKCRANQVRQPASAAEKALVRRGWLMYGPVYSYDSTRIVTALSGFDGMCRPLGYQAFVYWDGRYAGTLSPVPMNSRTDGALTSIHLNGPGRFSADFARYRESDALCCPSRVDSVAYAFRRDDIPTLAATHVTPTAACLTDGPDAGTPGLFGKRWILSEMEGRRFNAEAPHMEFDRNQNRVAGSSGCNRFIGAFQTDGSRLTFSPMAGTKRACIDNDMQRAETAFLKSLSSTTRYEVSGNTLHLFSNEVQVLSFESR</sequence>
<reference evidence="8 9" key="1">
    <citation type="submission" date="2018-09" db="EMBL/GenBank/DDBJ databases">
        <authorList>
            <person name="Zhu H."/>
        </authorList>
    </citation>
    <scope>NUCLEOTIDE SEQUENCE [LARGE SCALE GENOMIC DNA]</scope>
    <source>
        <strain evidence="8 9">K1S02-61</strain>
    </source>
</reference>
<keyword evidence="2" id="KW-0732">Signal</keyword>
<dbReference type="Pfam" id="PF03724">
    <property type="entry name" value="META"/>
    <property type="match status" value="1"/>
</dbReference>
<keyword evidence="1" id="KW-1003">Cell membrane</keyword>
<evidence type="ECO:0000256" key="5">
    <source>
        <dbReference type="ARBA" id="ARBA00023288"/>
    </source>
</evidence>
<evidence type="ECO:0000313" key="8">
    <source>
        <dbReference type="EMBL" id="RJG19227.1"/>
    </source>
</evidence>
<dbReference type="InterPro" id="IPR038670">
    <property type="entry name" value="HslJ-like_sf"/>
</dbReference>
<dbReference type="InterPro" id="IPR005184">
    <property type="entry name" value="DUF306_Meta_HslJ"/>
</dbReference>
<dbReference type="InterPro" id="IPR025971">
    <property type="entry name" value="LppP/LprE"/>
</dbReference>
<organism evidence="8 9">
    <name type="scientific">Massilia cavernae</name>
    <dbReference type="NCBI Taxonomy" id="2320864"/>
    <lineage>
        <taxon>Bacteria</taxon>
        <taxon>Pseudomonadati</taxon>
        <taxon>Pseudomonadota</taxon>
        <taxon>Betaproteobacteria</taxon>
        <taxon>Burkholderiales</taxon>
        <taxon>Oxalobacteraceae</taxon>
        <taxon>Telluria group</taxon>
        <taxon>Massilia</taxon>
    </lineage>
</organism>
<dbReference type="AlphaFoldDB" id="A0A418Y176"/>
<accession>A0A418Y176</accession>